<dbReference type="Xenbase" id="XB-GENE-5752051">
    <property type="gene designation" value="msantd4"/>
</dbReference>
<sequence>MKQLKRKRKSNFSVQETQTLLKEIKKRRDIIFSKQLNTTINEMKRKAWEEIAECVNALGEGEQRTGTEVKRRYLDWRALVKRKRLNSDVKLGGSAFHLPLSDLDDSINDDTDDKPSVLTSESSLEWKNVADVREASESMTEIKVEEEEDPQGFEAVESVTPTQMYQIASTIDSTYLGYFEGPSWKKRVSHPCLGIQLNARQNRILYNKTPSDEQFEIEEEDEMLSTVLPDSREENDLPEEFPRIEEFGTLSSIARIPYKESHLLVTLEKQKLELERQRLSIEAERLQVEKERLQIERERLRHLDMEHERLQLEKERLQIEREKLRLQVMHAEKPNLENDFAQSEKTVLQPLDIEAEKLKLEREHLQLEKERLQLLKFEFEKLHIEKERLQDALHLTFKHIPASCVACDLQDSQIHSATTFDGIKEKTNTINHICILYVAKKSCWKLPVLITRHLGKTRLLFASWCLPKGGHAVYGVSHNIHSDTYEFLWMSASDCWSVN</sequence>
<dbReference type="FunCoup" id="A0A803JFD4">
    <property type="interactions" value="1642"/>
</dbReference>
<dbReference type="PANTHER" id="PTHR21732:SF0">
    <property type="entry name" value="MYB_SANT-LIKE DNA-BINDING DOMAIN-CONTAINING PROTEIN 4"/>
    <property type="match status" value="1"/>
</dbReference>
<name>A0A803JFD4_XENTR</name>
<reference evidence="5" key="2">
    <citation type="submission" date="2021-03" db="UniProtKB">
        <authorList>
            <consortium name="Ensembl"/>
        </authorList>
    </citation>
    <scope>IDENTIFICATION</scope>
</reference>
<protein>
    <recommendedName>
        <fullName evidence="1">Myb/SANT-like DNA-binding domain-containing protein 4</fullName>
    </recommendedName>
</protein>
<dbReference type="InterPro" id="IPR026162">
    <property type="entry name" value="MSANTD4"/>
</dbReference>
<dbReference type="PANTHER" id="PTHR21732">
    <property type="entry name" value="MYB/SANT-LIKE DNA-BINDING DOMAIN-CONTAINING PROTEIN 4"/>
    <property type="match status" value="1"/>
</dbReference>
<proteinExistence type="predicted"/>
<dbReference type="InParanoid" id="A0A803JFD4"/>
<evidence type="ECO:0000256" key="3">
    <source>
        <dbReference type="SAM" id="Coils"/>
    </source>
</evidence>
<evidence type="ECO:0000313" key="5">
    <source>
        <dbReference type="Ensembl" id="ENSXETP00000106630"/>
    </source>
</evidence>
<dbReference type="Bgee" id="ENSXETG00000021381">
    <property type="expression patterns" value="Expressed in gastrula and 13 other cell types or tissues"/>
</dbReference>
<evidence type="ECO:0000256" key="1">
    <source>
        <dbReference type="ARBA" id="ARBA00021375"/>
    </source>
</evidence>
<reference evidence="5" key="1">
    <citation type="journal article" date="2010" name="Science">
        <title>The genome of the Western clawed frog Xenopus tropicalis.</title>
        <authorList>
            <person name="Hellsten U."/>
            <person name="Harland R.M."/>
            <person name="Gilchrist M.J."/>
            <person name="Hendrix D."/>
            <person name="Jurka J."/>
            <person name="Kapitonov V."/>
            <person name="Ovcharenko I."/>
            <person name="Putnam N.H."/>
            <person name="Shu S."/>
            <person name="Taher L."/>
            <person name="Blitz I.L."/>
            <person name="Blumberg B."/>
            <person name="Dichmann D.S."/>
            <person name="Dubchak I."/>
            <person name="Amaya E."/>
            <person name="Detter J.C."/>
            <person name="Fletcher R."/>
            <person name="Gerhard D.S."/>
            <person name="Goodstein D."/>
            <person name="Graves T."/>
            <person name="Grigoriev I.V."/>
            <person name="Grimwood J."/>
            <person name="Kawashima T."/>
            <person name="Lindquist E."/>
            <person name="Lucas S.M."/>
            <person name="Mead P.E."/>
            <person name="Mitros T."/>
            <person name="Ogino H."/>
            <person name="Ohta Y."/>
            <person name="Poliakov A.V."/>
            <person name="Pollet N."/>
            <person name="Robert J."/>
            <person name="Salamov A."/>
            <person name="Sater A.K."/>
            <person name="Schmutz J."/>
            <person name="Terry A."/>
            <person name="Vize P.D."/>
            <person name="Warren W.C."/>
            <person name="Wells D."/>
            <person name="Wills A."/>
            <person name="Wilson R.K."/>
            <person name="Zimmerman L.B."/>
            <person name="Zorn A.M."/>
            <person name="Grainger R."/>
            <person name="Grammer T."/>
            <person name="Khokha M.K."/>
            <person name="Richardson P.M."/>
            <person name="Rokhsar D.S."/>
        </authorList>
    </citation>
    <scope>NUCLEOTIDE SEQUENCE [LARGE SCALE GENOMIC DNA]</scope>
    <source>
        <strain evidence="5">Nigerian</strain>
    </source>
</reference>
<dbReference type="Pfam" id="PF13873">
    <property type="entry name" value="Myb_DNA-bind_5"/>
    <property type="match status" value="1"/>
</dbReference>
<feature type="coiled-coil region" evidence="3">
    <location>
        <begin position="264"/>
        <end position="392"/>
    </location>
</feature>
<organism evidence="5">
    <name type="scientific">Xenopus tropicalis</name>
    <name type="common">Western clawed frog</name>
    <name type="synonym">Silurana tropicalis</name>
    <dbReference type="NCBI Taxonomy" id="8364"/>
    <lineage>
        <taxon>Eukaryota</taxon>
        <taxon>Metazoa</taxon>
        <taxon>Chordata</taxon>
        <taxon>Craniata</taxon>
        <taxon>Vertebrata</taxon>
        <taxon>Euteleostomi</taxon>
        <taxon>Amphibia</taxon>
        <taxon>Batrachia</taxon>
        <taxon>Anura</taxon>
        <taxon>Pipoidea</taxon>
        <taxon>Pipidae</taxon>
        <taxon>Xenopodinae</taxon>
        <taxon>Xenopus</taxon>
        <taxon>Silurana</taxon>
    </lineage>
</organism>
<evidence type="ECO:0000256" key="2">
    <source>
        <dbReference type="ARBA" id="ARBA00023054"/>
    </source>
</evidence>
<gene>
    <name evidence="5" type="primary">msantd4</name>
</gene>
<dbReference type="Ensembl" id="ENSXETT00000123807">
    <property type="protein sequence ID" value="ENSXETP00000106630"/>
    <property type="gene ID" value="ENSXETG00000021381"/>
</dbReference>
<accession>A0A803JFD4</accession>
<dbReference type="AlphaFoldDB" id="A0A803JFD4"/>
<keyword evidence="2 3" id="KW-0175">Coiled coil</keyword>
<feature type="domain" description="Myb/SANT-like DNA-binding" evidence="4">
    <location>
        <begin position="8"/>
        <end position="85"/>
    </location>
</feature>
<dbReference type="GeneTree" id="ENSGT00440000039469"/>
<evidence type="ECO:0000259" key="4">
    <source>
        <dbReference type="Pfam" id="PF13873"/>
    </source>
</evidence>
<dbReference type="InterPro" id="IPR028002">
    <property type="entry name" value="Myb_DNA-bind_5"/>
</dbReference>